<evidence type="ECO:0000256" key="1">
    <source>
        <dbReference type="SAM" id="SignalP"/>
    </source>
</evidence>
<organism evidence="2 3">
    <name type="scientific">Tahibacter harae</name>
    <dbReference type="NCBI Taxonomy" id="2963937"/>
    <lineage>
        <taxon>Bacteria</taxon>
        <taxon>Pseudomonadati</taxon>
        <taxon>Pseudomonadota</taxon>
        <taxon>Gammaproteobacteria</taxon>
        <taxon>Lysobacterales</taxon>
        <taxon>Rhodanobacteraceae</taxon>
        <taxon>Tahibacter</taxon>
    </lineage>
</organism>
<dbReference type="Proteomes" id="UP001165498">
    <property type="component" value="Unassembled WGS sequence"/>
</dbReference>
<sequence>MKNIKLLFMIAVLALLAGCGTMGGTKSGAAGGKGKTVEERAQERWNYLIERKAGEAYEYLTPGYRSAHPKDAYAAKMSTRPVKWTKATVTGKQCEDENTCEVALTIEFSLRMGGGVGTVSSFNVQKEKWLRIKNQWYHLPAQ</sequence>
<keyword evidence="1" id="KW-0732">Signal</keyword>
<keyword evidence="3" id="KW-1185">Reference proteome</keyword>
<dbReference type="EMBL" id="JANFQO010000005">
    <property type="protein sequence ID" value="MCQ4164345.1"/>
    <property type="molecule type" value="Genomic_DNA"/>
</dbReference>
<feature type="chain" id="PRO_5046231576" description="Lipoprotein" evidence="1">
    <location>
        <begin position="18"/>
        <end position="142"/>
    </location>
</feature>
<evidence type="ECO:0008006" key="4">
    <source>
        <dbReference type="Google" id="ProtNLM"/>
    </source>
</evidence>
<protein>
    <recommendedName>
        <fullName evidence="4">Lipoprotein</fullName>
    </recommendedName>
</protein>
<feature type="signal peptide" evidence="1">
    <location>
        <begin position="1"/>
        <end position="17"/>
    </location>
</feature>
<proteinExistence type="predicted"/>
<dbReference type="RefSeq" id="WP_255913098.1">
    <property type="nucleotide sequence ID" value="NZ_JANFQO010000005.1"/>
</dbReference>
<accession>A0ABT1QPX7</accession>
<evidence type="ECO:0000313" key="3">
    <source>
        <dbReference type="Proteomes" id="UP001165498"/>
    </source>
</evidence>
<gene>
    <name evidence="2" type="ORF">NM961_06430</name>
</gene>
<comment type="caution">
    <text evidence="2">The sequence shown here is derived from an EMBL/GenBank/DDBJ whole genome shotgun (WGS) entry which is preliminary data.</text>
</comment>
<dbReference type="PROSITE" id="PS51257">
    <property type="entry name" value="PROKAR_LIPOPROTEIN"/>
    <property type="match status" value="1"/>
</dbReference>
<reference evidence="2" key="1">
    <citation type="submission" date="2022-07" db="EMBL/GenBank/DDBJ databases">
        <title>Tahibacter sp., a new gammaproteobacterium isolated from the silt sample collected at pig farm.</title>
        <authorList>
            <person name="Chen H."/>
        </authorList>
    </citation>
    <scope>NUCLEOTIDE SEQUENCE</scope>
    <source>
        <strain evidence="2">P2K</strain>
    </source>
</reference>
<name>A0ABT1QPX7_9GAMM</name>
<evidence type="ECO:0000313" key="2">
    <source>
        <dbReference type="EMBL" id="MCQ4164345.1"/>
    </source>
</evidence>